<accession>A0AAV6NIU9</accession>
<comment type="caution">
    <text evidence="1">The sequence shown here is derived from an EMBL/GenBank/DDBJ whole genome shotgun (WGS) entry which is preliminary data.</text>
</comment>
<proteinExistence type="predicted"/>
<dbReference type="PROSITE" id="PS51257">
    <property type="entry name" value="PROKAR_LIPOPROTEIN"/>
    <property type="match status" value="1"/>
</dbReference>
<dbReference type="Proteomes" id="UP000685013">
    <property type="component" value="Chromosome 5"/>
</dbReference>
<gene>
    <name evidence="1" type="ORF">SDJN03_08204</name>
</gene>
<protein>
    <submittedName>
        <fullName evidence="1">Uncharacterized protein</fullName>
    </submittedName>
</protein>
<feature type="non-terminal residue" evidence="1">
    <location>
        <position position="1"/>
    </location>
</feature>
<dbReference type="EMBL" id="JAGKQH010000005">
    <property type="protein sequence ID" value="KAG6598426.1"/>
    <property type="molecule type" value="Genomic_DNA"/>
</dbReference>
<dbReference type="AlphaFoldDB" id="A0AAV6NIU9"/>
<keyword evidence="2" id="KW-1185">Reference proteome</keyword>
<evidence type="ECO:0000313" key="2">
    <source>
        <dbReference type="Proteomes" id="UP000685013"/>
    </source>
</evidence>
<reference evidence="1 2" key="1">
    <citation type="journal article" date="2021" name="Hortic Res">
        <title>The domestication of Cucurbita argyrosperma as revealed by the genome of its wild relative.</title>
        <authorList>
            <person name="Barrera-Redondo J."/>
            <person name="Sanchez-de la Vega G."/>
            <person name="Aguirre-Liguori J.A."/>
            <person name="Castellanos-Morales G."/>
            <person name="Gutierrez-Guerrero Y.T."/>
            <person name="Aguirre-Dugua X."/>
            <person name="Aguirre-Planter E."/>
            <person name="Tenaillon M.I."/>
            <person name="Lira-Saade R."/>
            <person name="Eguiarte L.E."/>
        </authorList>
    </citation>
    <scope>NUCLEOTIDE SEQUENCE [LARGE SCALE GENOMIC DNA]</scope>
    <source>
        <strain evidence="1">JBR-2021</strain>
    </source>
</reference>
<name>A0AAV6NIU9_9ROSI</name>
<organism evidence="1 2">
    <name type="scientific">Cucurbita argyrosperma subsp. sororia</name>
    <dbReference type="NCBI Taxonomy" id="37648"/>
    <lineage>
        <taxon>Eukaryota</taxon>
        <taxon>Viridiplantae</taxon>
        <taxon>Streptophyta</taxon>
        <taxon>Embryophyta</taxon>
        <taxon>Tracheophyta</taxon>
        <taxon>Spermatophyta</taxon>
        <taxon>Magnoliopsida</taxon>
        <taxon>eudicotyledons</taxon>
        <taxon>Gunneridae</taxon>
        <taxon>Pentapetalae</taxon>
        <taxon>rosids</taxon>
        <taxon>fabids</taxon>
        <taxon>Cucurbitales</taxon>
        <taxon>Cucurbitaceae</taxon>
        <taxon>Cucurbiteae</taxon>
        <taxon>Cucurbita</taxon>
    </lineage>
</organism>
<evidence type="ECO:0000313" key="1">
    <source>
        <dbReference type="EMBL" id="KAG6598426.1"/>
    </source>
</evidence>
<sequence>MSKSDLRQVHNLGPGYKKDVIYGISSFGGCLFNVEHLQEYAKAGLLHVCSRDESQIPFLGITSNHTSHGGGVMALNSSNGSFSKAIWGAATCFDLLPSMGIYVCP</sequence>